<feature type="non-terminal residue" evidence="1">
    <location>
        <position position="1"/>
    </location>
</feature>
<evidence type="ECO:0000313" key="1">
    <source>
        <dbReference type="EMBL" id="JAG40947.1"/>
    </source>
</evidence>
<accession>A0A0A9Z6Q2</accession>
<sequence length="107" mass="12168">GVKNMRTLIVKCMRGGSLDEEAYNAGLLEFRNTPTANGQSPSQVLFGHPLRSLVPAHYQSFAKEWQRASHRPEQETADKKVKVAERYDLRAKKDKLNLTRKGLSLTW</sequence>
<organism evidence="1">
    <name type="scientific">Lygus hesperus</name>
    <name type="common">Western plant bug</name>
    <dbReference type="NCBI Taxonomy" id="30085"/>
    <lineage>
        <taxon>Eukaryota</taxon>
        <taxon>Metazoa</taxon>
        <taxon>Ecdysozoa</taxon>
        <taxon>Arthropoda</taxon>
        <taxon>Hexapoda</taxon>
        <taxon>Insecta</taxon>
        <taxon>Pterygota</taxon>
        <taxon>Neoptera</taxon>
        <taxon>Paraneoptera</taxon>
        <taxon>Hemiptera</taxon>
        <taxon>Heteroptera</taxon>
        <taxon>Panheteroptera</taxon>
        <taxon>Cimicomorpha</taxon>
        <taxon>Miridae</taxon>
        <taxon>Mirini</taxon>
        <taxon>Lygus</taxon>
    </lineage>
</organism>
<name>A0A0A9Z6Q2_LYGHE</name>
<dbReference type="EMBL" id="GBHO01002657">
    <property type="protein sequence ID" value="JAG40947.1"/>
    <property type="molecule type" value="Transcribed_RNA"/>
</dbReference>
<keyword evidence="1" id="KW-0675">Receptor</keyword>
<feature type="non-terminal residue" evidence="1">
    <location>
        <position position="107"/>
    </location>
</feature>
<proteinExistence type="predicted"/>
<protein>
    <submittedName>
        <fullName evidence="1">Tyrosine-protein phosphatase non-receptor type 20</fullName>
    </submittedName>
</protein>
<dbReference type="AlphaFoldDB" id="A0A0A9Z6Q2"/>
<reference evidence="1" key="2">
    <citation type="submission" date="2014-07" db="EMBL/GenBank/DDBJ databases">
        <authorList>
            <person name="Hull J."/>
        </authorList>
    </citation>
    <scope>NUCLEOTIDE SEQUENCE</scope>
</reference>
<gene>
    <name evidence="1" type="primary">Ptpn20</name>
    <name evidence="1" type="ORF">CM83_105020</name>
</gene>
<reference evidence="1" key="1">
    <citation type="journal article" date="2014" name="PLoS ONE">
        <title>Transcriptome-Based Identification of ABC Transporters in the Western Tarnished Plant Bug Lygus hesperus.</title>
        <authorList>
            <person name="Hull J.J."/>
            <person name="Chaney K."/>
            <person name="Geib S.M."/>
            <person name="Fabrick J.A."/>
            <person name="Brent C.S."/>
            <person name="Walsh D."/>
            <person name="Lavine L.C."/>
        </authorList>
    </citation>
    <scope>NUCLEOTIDE SEQUENCE</scope>
</reference>